<dbReference type="InterPro" id="IPR051559">
    <property type="entry name" value="HIF_prolyl_hydroxylases"/>
</dbReference>
<name>A0A0K0XUP3_9GAMM</name>
<dbReference type="OrthoDB" id="9783171at2"/>
<dbReference type="PANTHER" id="PTHR12907:SF26">
    <property type="entry name" value="HIF PROLYL HYDROXYLASE, ISOFORM C"/>
    <property type="match status" value="1"/>
</dbReference>
<dbReference type="InterPro" id="IPR006620">
    <property type="entry name" value="Pro_4_hyd_alph"/>
</dbReference>
<keyword evidence="3" id="KW-0847">Vitamin C</keyword>
<dbReference type="STRING" id="1579979.WM2015_1008"/>
<dbReference type="GO" id="GO:0008198">
    <property type="term" value="F:ferrous iron binding"/>
    <property type="evidence" value="ECO:0007669"/>
    <property type="project" value="TreeGrafter"/>
</dbReference>
<keyword evidence="2" id="KW-0479">Metal-binding</keyword>
<dbReference type="EMBL" id="CP012154">
    <property type="protein sequence ID" value="AKS41385.1"/>
    <property type="molecule type" value="Genomic_DNA"/>
</dbReference>
<dbReference type="GO" id="GO:0031543">
    <property type="term" value="F:peptidyl-proline dioxygenase activity"/>
    <property type="evidence" value="ECO:0007669"/>
    <property type="project" value="TreeGrafter"/>
</dbReference>
<dbReference type="RefSeq" id="WP_082169467.1">
    <property type="nucleotide sequence ID" value="NZ_CP012154.1"/>
</dbReference>
<evidence type="ECO:0000256" key="2">
    <source>
        <dbReference type="ARBA" id="ARBA00022723"/>
    </source>
</evidence>
<dbReference type="PANTHER" id="PTHR12907">
    <property type="entry name" value="EGL NINE HOMOLOG-RELATED"/>
    <property type="match status" value="1"/>
</dbReference>
<reference evidence="8" key="1">
    <citation type="submission" date="2015-07" db="EMBL/GenBank/DDBJ databases">
        <authorList>
            <person name="Kim K.M."/>
        </authorList>
    </citation>
    <scope>NUCLEOTIDE SEQUENCE [LARGE SCALE GENOMIC DNA]</scope>
    <source>
        <strain evidence="8">KCTC 42284</strain>
    </source>
</reference>
<evidence type="ECO:0000256" key="4">
    <source>
        <dbReference type="ARBA" id="ARBA00022964"/>
    </source>
</evidence>
<dbReference type="InterPro" id="IPR005123">
    <property type="entry name" value="Oxoglu/Fe-dep_dioxygenase_dom"/>
</dbReference>
<keyword evidence="6" id="KW-0408">Iron</keyword>
<dbReference type="Proteomes" id="UP000066624">
    <property type="component" value="Chromosome"/>
</dbReference>
<dbReference type="Pfam" id="PF13640">
    <property type="entry name" value="2OG-FeII_Oxy_3"/>
    <property type="match status" value="1"/>
</dbReference>
<organism evidence="7 8">
    <name type="scientific">Wenzhouxiangella marina</name>
    <dbReference type="NCBI Taxonomy" id="1579979"/>
    <lineage>
        <taxon>Bacteria</taxon>
        <taxon>Pseudomonadati</taxon>
        <taxon>Pseudomonadota</taxon>
        <taxon>Gammaproteobacteria</taxon>
        <taxon>Chromatiales</taxon>
        <taxon>Wenzhouxiangellaceae</taxon>
        <taxon>Wenzhouxiangella</taxon>
    </lineage>
</organism>
<keyword evidence="5" id="KW-0560">Oxidoreductase</keyword>
<accession>A0A0K0XUP3</accession>
<dbReference type="SMART" id="SM00702">
    <property type="entry name" value="P4Hc"/>
    <property type="match status" value="1"/>
</dbReference>
<dbReference type="PATRIC" id="fig|1579979.3.peg.1031"/>
<dbReference type="InterPro" id="IPR044862">
    <property type="entry name" value="Pro_4_hyd_alph_FE2OG_OXY"/>
</dbReference>
<gene>
    <name evidence="7" type="ORF">WM2015_1008</name>
</gene>
<evidence type="ECO:0000256" key="5">
    <source>
        <dbReference type="ARBA" id="ARBA00023002"/>
    </source>
</evidence>
<evidence type="ECO:0000256" key="3">
    <source>
        <dbReference type="ARBA" id="ARBA00022896"/>
    </source>
</evidence>
<evidence type="ECO:0000256" key="1">
    <source>
        <dbReference type="ARBA" id="ARBA00001961"/>
    </source>
</evidence>
<dbReference type="GO" id="GO:0031418">
    <property type="term" value="F:L-ascorbic acid binding"/>
    <property type="evidence" value="ECO:0007669"/>
    <property type="project" value="UniProtKB-KW"/>
</dbReference>
<sequence>MATTRPSPEQEAEAALTVPLPLVGEAELLEQAADALGRNGWWHGTQMLDSAQVAALIEELDALREADRLHRAGIGRELDFQIDSDIRRDRIVWLNRQRPVQSAFLDQMERLRLALNRRLFLGLFEFEGHFAHYPPGGFYKRHLDSFRGAANRLVSVVVYLNRDWQAGDSGELVLFSEDESETLAVIEPRAGSMALFLSEEIPHEVRPAHKDRSSIAGWFRLNASIDGQIDPPR</sequence>
<dbReference type="KEGG" id="wma:WM2015_1008"/>
<dbReference type="GO" id="GO:0071456">
    <property type="term" value="P:cellular response to hypoxia"/>
    <property type="evidence" value="ECO:0007669"/>
    <property type="project" value="TreeGrafter"/>
</dbReference>
<dbReference type="AlphaFoldDB" id="A0A0K0XUP3"/>
<keyword evidence="4" id="KW-0223">Dioxygenase</keyword>
<evidence type="ECO:0000256" key="6">
    <source>
        <dbReference type="ARBA" id="ARBA00023004"/>
    </source>
</evidence>
<dbReference type="PROSITE" id="PS51471">
    <property type="entry name" value="FE2OG_OXY"/>
    <property type="match status" value="1"/>
</dbReference>
<evidence type="ECO:0000313" key="8">
    <source>
        <dbReference type="Proteomes" id="UP000066624"/>
    </source>
</evidence>
<protein>
    <submittedName>
        <fullName evidence="7">SM-20-related protein</fullName>
    </submittedName>
</protein>
<comment type="cofactor">
    <cofactor evidence="1">
        <name>L-ascorbate</name>
        <dbReference type="ChEBI" id="CHEBI:38290"/>
    </cofactor>
</comment>
<keyword evidence="8" id="KW-1185">Reference proteome</keyword>
<proteinExistence type="predicted"/>
<evidence type="ECO:0000313" key="7">
    <source>
        <dbReference type="EMBL" id="AKS41385.1"/>
    </source>
</evidence>
<dbReference type="Gene3D" id="2.60.120.620">
    <property type="entry name" value="q2cbj1_9rhob like domain"/>
    <property type="match status" value="1"/>
</dbReference>